<feature type="transmembrane region" description="Helical" evidence="1">
    <location>
        <begin position="187"/>
        <end position="220"/>
    </location>
</feature>
<keyword evidence="4" id="KW-1185">Reference proteome</keyword>
<keyword evidence="1" id="KW-0472">Membrane</keyword>
<keyword evidence="1" id="KW-1133">Transmembrane helix</keyword>
<feature type="transmembrane region" description="Helical" evidence="1">
    <location>
        <begin position="272"/>
        <end position="292"/>
    </location>
</feature>
<feature type="transmembrane region" description="Helical" evidence="1">
    <location>
        <begin position="144"/>
        <end position="167"/>
    </location>
</feature>
<feature type="transmembrane region" description="Helical" evidence="1">
    <location>
        <begin position="56"/>
        <end position="78"/>
    </location>
</feature>
<dbReference type="PANTHER" id="PTHR30590">
    <property type="entry name" value="INNER MEMBRANE PROTEIN"/>
    <property type="match status" value="1"/>
</dbReference>
<dbReference type="PANTHER" id="PTHR30590:SF2">
    <property type="entry name" value="INNER MEMBRANE PROTEIN"/>
    <property type="match status" value="1"/>
</dbReference>
<dbReference type="RefSeq" id="WP_394482022.1">
    <property type="nucleotide sequence ID" value="NZ_JBIGHV010000008.1"/>
</dbReference>
<comment type="caution">
    <text evidence="3">The sequence shown here is derived from an EMBL/GenBank/DDBJ whole genome shotgun (WGS) entry which is preliminary data.</text>
</comment>
<gene>
    <name evidence="3" type="ORF">ACG00Y_20345</name>
</gene>
<evidence type="ECO:0000313" key="4">
    <source>
        <dbReference type="Proteomes" id="UP001606210"/>
    </source>
</evidence>
<organism evidence="3 4">
    <name type="scientific">Pelomonas parva</name>
    <dbReference type="NCBI Taxonomy" id="3299032"/>
    <lineage>
        <taxon>Bacteria</taxon>
        <taxon>Pseudomonadati</taxon>
        <taxon>Pseudomonadota</taxon>
        <taxon>Betaproteobacteria</taxon>
        <taxon>Burkholderiales</taxon>
        <taxon>Sphaerotilaceae</taxon>
        <taxon>Roseateles</taxon>
    </lineage>
</organism>
<evidence type="ECO:0000259" key="2">
    <source>
        <dbReference type="Pfam" id="PF04235"/>
    </source>
</evidence>
<feature type="transmembrane region" description="Helical" evidence="1">
    <location>
        <begin position="312"/>
        <end position="332"/>
    </location>
</feature>
<feature type="domain" description="DUF418" evidence="2">
    <location>
        <begin position="220"/>
        <end position="359"/>
    </location>
</feature>
<feature type="transmembrane region" description="Helical" evidence="1">
    <location>
        <begin position="12"/>
        <end position="36"/>
    </location>
</feature>
<proteinExistence type="predicted"/>
<dbReference type="InterPro" id="IPR007349">
    <property type="entry name" value="DUF418"/>
</dbReference>
<protein>
    <submittedName>
        <fullName evidence="3">DUF418 domain-containing protein</fullName>
    </submittedName>
</protein>
<feature type="transmembrane region" description="Helical" evidence="1">
    <location>
        <begin position="99"/>
        <end position="115"/>
    </location>
</feature>
<feature type="transmembrane region" description="Helical" evidence="1">
    <location>
        <begin position="241"/>
        <end position="260"/>
    </location>
</feature>
<dbReference type="EMBL" id="JBIGHV010000008">
    <property type="protein sequence ID" value="MFG6432281.1"/>
    <property type="molecule type" value="Genomic_DNA"/>
</dbReference>
<keyword evidence="1" id="KW-0812">Transmembrane</keyword>
<dbReference type="InterPro" id="IPR052529">
    <property type="entry name" value="Bact_Transport_Assoc"/>
</dbReference>
<dbReference type="Proteomes" id="UP001606210">
    <property type="component" value="Unassembled WGS sequence"/>
</dbReference>
<reference evidence="3 4" key="1">
    <citation type="submission" date="2024-08" db="EMBL/GenBank/DDBJ databases">
        <authorList>
            <person name="Lu H."/>
        </authorList>
    </citation>
    <scope>NUCLEOTIDE SEQUENCE [LARGE SCALE GENOMIC DNA]</scope>
    <source>
        <strain evidence="3 4">LYH14W</strain>
    </source>
</reference>
<evidence type="ECO:0000256" key="1">
    <source>
        <dbReference type="SAM" id="Phobius"/>
    </source>
</evidence>
<evidence type="ECO:0000313" key="3">
    <source>
        <dbReference type="EMBL" id="MFG6432281.1"/>
    </source>
</evidence>
<dbReference type="Pfam" id="PF04235">
    <property type="entry name" value="DUF418"/>
    <property type="match status" value="1"/>
</dbReference>
<sequence length="370" mass="40222">MTDARRQPPRDLAVDALRALALLPVVAVNWVGYASLPDGGPLGAATPAQSWLAQGWLIAIATLLAGKGITLLAFLFGYSQGLSRQARGAQADVVRRRRMGRLLLLGLAHGLLVYAGDILTLYAACGLLMLNWSRLRLRQLRRRFITLLGVELVLIVLVAPWMIHLAADEPRAVSASLATPMGWSGWLALNGWGFFVNLMGMLLLGFLLPLGLMTAGLFAARLRLFSHPRWRPALQRCARRWLGPGLALNVAWGLALWHGLRTAQPGWADVAYAFSMYVAMPLLAGLVPWLVLAAQRREAAMARLALAGRHTLSLYIGSSMLSLALLSGAGLALPLGTAALGMLALLYWSLWVALAPRWRGRLPLESWLSK</sequence>
<accession>A0ABW7F703</accession>
<name>A0ABW7F703_9BURK</name>
<feature type="transmembrane region" description="Helical" evidence="1">
    <location>
        <begin position="338"/>
        <end position="355"/>
    </location>
</feature>